<gene>
    <name evidence="2" type="ORF">EH244_18415</name>
</gene>
<protein>
    <submittedName>
        <fullName evidence="2">SIS domain-containing protein</fullName>
    </submittedName>
</protein>
<reference evidence="2 3" key="1">
    <citation type="submission" date="2018-11" db="EMBL/GenBank/DDBJ databases">
        <title>The genome of Variovorax sp T529.</title>
        <authorList>
            <person name="Gao J."/>
        </authorList>
    </citation>
    <scope>NUCLEOTIDE SEQUENCE [LARGE SCALE GENOMIC DNA]</scope>
    <source>
        <strain evidence="2 3">T529</strain>
    </source>
</reference>
<dbReference type="GO" id="GO:1901135">
    <property type="term" value="P:carbohydrate derivative metabolic process"/>
    <property type="evidence" value="ECO:0007669"/>
    <property type="project" value="InterPro"/>
</dbReference>
<proteinExistence type="predicted"/>
<dbReference type="InterPro" id="IPR001347">
    <property type="entry name" value="SIS_dom"/>
</dbReference>
<sequence length="209" mass="22220">MPSFFPDHQIPDAGLYADAYFERITAAAKTVNRSALAAAGRLLAERAAQGKMIFSCGNGGSAAISNHLICDCMKGVRSNGWLKPKVNSLSSAVELITAIVNDIGPEEMFSFQLTSMASEGDVLIAISSSGASPNIIKALNTAREMKMATIAMTGFSGGDSVRLADVSLHVDAENYGVVEDVHQSLMHILAQYLRQSHLTDPSLLGTLKF</sequence>
<dbReference type="PANTHER" id="PTHR30390:SF8">
    <property type="entry name" value="SUGAR ISOMERASE (SIS)"/>
    <property type="match status" value="1"/>
</dbReference>
<name>A0A3P3EL79_9BURK</name>
<dbReference type="SUPFAM" id="SSF53697">
    <property type="entry name" value="SIS domain"/>
    <property type="match status" value="1"/>
</dbReference>
<evidence type="ECO:0000313" key="2">
    <source>
        <dbReference type="EMBL" id="RRH87017.1"/>
    </source>
</evidence>
<dbReference type="PROSITE" id="PS51464">
    <property type="entry name" value="SIS"/>
    <property type="match status" value="1"/>
</dbReference>
<evidence type="ECO:0000313" key="3">
    <source>
        <dbReference type="Proteomes" id="UP000271590"/>
    </source>
</evidence>
<organism evidence="2 3">
    <name type="scientific">Variovorax beijingensis</name>
    <dbReference type="NCBI Taxonomy" id="2496117"/>
    <lineage>
        <taxon>Bacteria</taxon>
        <taxon>Pseudomonadati</taxon>
        <taxon>Pseudomonadota</taxon>
        <taxon>Betaproteobacteria</taxon>
        <taxon>Burkholderiales</taxon>
        <taxon>Comamonadaceae</taxon>
        <taxon>Variovorax</taxon>
    </lineage>
</organism>
<dbReference type="PANTHER" id="PTHR30390">
    <property type="entry name" value="SEDOHEPTULOSE 7-PHOSPHATE ISOMERASE / DNAA INITIATOR-ASSOCIATING FACTOR FOR REPLICATION INITIATION"/>
    <property type="match status" value="1"/>
</dbReference>
<feature type="domain" description="SIS" evidence="1">
    <location>
        <begin position="43"/>
        <end position="204"/>
    </location>
</feature>
<evidence type="ECO:0000259" key="1">
    <source>
        <dbReference type="PROSITE" id="PS51464"/>
    </source>
</evidence>
<dbReference type="InterPro" id="IPR050099">
    <property type="entry name" value="SIS_GmhA/DiaA_subfam"/>
</dbReference>
<dbReference type="AlphaFoldDB" id="A0A3P3EL79"/>
<dbReference type="GO" id="GO:0097367">
    <property type="term" value="F:carbohydrate derivative binding"/>
    <property type="evidence" value="ECO:0007669"/>
    <property type="project" value="InterPro"/>
</dbReference>
<accession>A0A3P3EL79</accession>
<comment type="caution">
    <text evidence="2">The sequence shown here is derived from an EMBL/GenBank/DDBJ whole genome shotgun (WGS) entry which is preliminary data.</text>
</comment>
<dbReference type="InterPro" id="IPR035461">
    <property type="entry name" value="GmhA/DiaA"/>
</dbReference>
<dbReference type="Pfam" id="PF13580">
    <property type="entry name" value="SIS_2"/>
    <property type="match status" value="1"/>
</dbReference>
<dbReference type="RefSeq" id="WP_124959815.1">
    <property type="nucleotide sequence ID" value="NZ_RQXU01000010.1"/>
</dbReference>
<dbReference type="InterPro" id="IPR046348">
    <property type="entry name" value="SIS_dom_sf"/>
</dbReference>
<dbReference type="Proteomes" id="UP000271590">
    <property type="component" value="Unassembled WGS sequence"/>
</dbReference>
<dbReference type="Gene3D" id="3.40.50.10490">
    <property type="entry name" value="Glucose-6-phosphate isomerase like protein, domain 1"/>
    <property type="match status" value="1"/>
</dbReference>
<dbReference type="EMBL" id="RQXU01000010">
    <property type="protein sequence ID" value="RRH87017.1"/>
    <property type="molecule type" value="Genomic_DNA"/>
</dbReference>
<dbReference type="CDD" id="cd05006">
    <property type="entry name" value="SIS_GmhA"/>
    <property type="match status" value="1"/>
</dbReference>